<dbReference type="AlphaFoldDB" id="A0A517IDM7"/>
<organism evidence="1 2">
    <name type="scientific">Brevibacillus brevis</name>
    <name type="common">Bacillus brevis</name>
    <dbReference type="NCBI Taxonomy" id="1393"/>
    <lineage>
        <taxon>Bacteria</taxon>
        <taxon>Bacillati</taxon>
        <taxon>Bacillota</taxon>
        <taxon>Bacilli</taxon>
        <taxon>Bacillales</taxon>
        <taxon>Paenibacillaceae</taxon>
        <taxon>Brevibacillus</taxon>
    </lineage>
</organism>
<dbReference type="Pfam" id="PF13289">
    <property type="entry name" value="SIR2_2"/>
    <property type="match status" value="1"/>
</dbReference>
<dbReference type="Proteomes" id="UP000317713">
    <property type="component" value="Chromosome"/>
</dbReference>
<dbReference type="RefSeq" id="WP_144618430.1">
    <property type="nucleotide sequence ID" value="NZ_CP042161.1"/>
</dbReference>
<evidence type="ECO:0000313" key="2">
    <source>
        <dbReference type="Proteomes" id="UP000317713"/>
    </source>
</evidence>
<accession>A0A517IDM7</accession>
<sequence length="288" mass="33175">MITWPRNLVNDIARRKTVVFLGSGISRNSVNREGLRPPTWEGFLRMALDRVENDRGDIERFIKEKDYLTACEIIFNKLGKVAFNDLAVDIFQRPGFESHGIHESIFKLDSRIVATPNVDKIYDTYANTVSRATVAVKNYYDSDLANKIRSQDYIIVKVHGTIEAPDGMIFTRRQYTEARYRNASFYQILSALALTHTFVFLGCGLNDPDIRLILESYTFTHPNCRPHYFVTSSDNITNDFKKTISENLSLEMLTYSSQNEHRELSISLANLVLLVEEEREEIASKLNW</sequence>
<gene>
    <name evidence="1" type="ORF">FPS98_25145</name>
</gene>
<reference evidence="1 2" key="1">
    <citation type="submission" date="2019-07" db="EMBL/GenBank/DDBJ databases">
        <title>Characterization of Brevibacillus brevis HK544, as a potential biocontrol agent.</title>
        <authorList>
            <person name="Kim H."/>
        </authorList>
    </citation>
    <scope>NUCLEOTIDE SEQUENCE [LARGE SCALE GENOMIC DNA]</scope>
    <source>
        <strain evidence="1 2">HK544</strain>
    </source>
</reference>
<evidence type="ECO:0000313" key="1">
    <source>
        <dbReference type="EMBL" id="QDS36968.1"/>
    </source>
</evidence>
<protein>
    <submittedName>
        <fullName evidence="1">SIR2 family protein</fullName>
    </submittedName>
</protein>
<proteinExistence type="predicted"/>
<dbReference type="EMBL" id="CP042161">
    <property type="protein sequence ID" value="QDS36968.1"/>
    <property type="molecule type" value="Genomic_DNA"/>
</dbReference>
<name>A0A517IDM7_BREBE</name>